<dbReference type="PRINTS" id="PR00046">
    <property type="entry name" value="SIGMA70FCT"/>
</dbReference>
<dbReference type="InterPro" id="IPR050239">
    <property type="entry name" value="Sigma-70_RNA_pol_init_factors"/>
</dbReference>
<dbReference type="InterPro" id="IPR000943">
    <property type="entry name" value="RNA_pol_sigma70"/>
</dbReference>
<dbReference type="SUPFAM" id="SSF88659">
    <property type="entry name" value="Sigma3 and sigma4 domains of RNA polymerase sigma factors"/>
    <property type="match status" value="1"/>
</dbReference>
<feature type="domain" description="RNA polymerase sigma-70 region 2" evidence="5">
    <location>
        <begin position="136"/>
        <end position="204"/>
    </location>
</feature>
<dbReference type="Pfam" id="PF04545">
    <property type="entry name" value="Sigma70_r4"/>
    <property type="match status" value="1"/>
</dbReference>
<dbReference type="SUPFAM" id="SSF88946">
    <property type="entry name" value="Sigma2 domain of RNA polymerase sigma factors"/>
    <property type="match status" value="1"/>
</dbReference>
<dbReference type="CDD" id="cd06171">
    <property type="entry name" value="Sigma70_r4"/>
    <property type="match status" value="1"/>
</dbReference>
<evidence type="ECO:0000313" key="7">
    <source>
        <dbReference type="EMBL" id="QDT63927.1"/>
    </source>
</evidence>
<keyword evidence="4" id="KW-0804">Transcription</keyword>
<dbReference type="EMBL" id="CP036316">
    <property type="protein sequence ID" value="QDT63927.1"/>
    <property type="molecule type" value="Genomic_DNA"/>
</dbReference>
<dbReference type="InterPro" id="IPR013324">
    <property type="entry name" value="RNA_pol_sigma_r3/r4-like"/>
</dbReference>
<dbReference type="GO" id="GO:0006352">
    <property type="term" value="P:DNA-templated transcription initiation"/>
    <property type="evidence" value="ECO:0007669"/>
    <property type="project" value="InterPro"/>
</dbReference>
<accession>A0A517T6C4</accession>
<organism evidence="7 8">
    <name type="scientific">Calycomorphotria hydatis</name>
    <dbReference type="NCBI Taxonomy" id="2528027"/>
    <lineage>
        <taxon>Bacteria</taxon>
        <taxon>Pseudomonadati</taxon>
        <taxon>Planctomycetota</taxon>
        <taxon>Planctomycetia</taxon>
        <taxon>Planctomycetales</taxon>
        <taxon>Planctomycetaceae</taxon>
        <taxon>Calycomorphotria</taxon>
    </lineage>
</organism>
<gene>
    <name evidence="7" type="primary">hrdB</name>
    <name evidence="7" type="ORF">V22_11550</name>
</gene>
<keyword evidence="1" id="KW-0805">Transcription regulation</keyword>
<dbReference type="AlphaFoldDB" id="A0A517T6C4"/>
<feature type="domain" description="RNA polymerase sigma-70 region 4" evidence="6">
    <location>
        <begin position="246"/>
        <end position="298"/>
    </location>
</feature>
<evidence type="ECO:0000256" key="4">
    <source>
        <dbReference type="ARBA" id="ARBA00023163"/>
    </source>
</evidence>
<dbReference type="GO" id="GO:0016987">
    <property type="term" value="F:sigma factor activity"/>
    <property type="evidence" value="ECO:0007669"/>
    <property type="project" value="UniProtKB-KW"/>
</dbReference>
<dbReference type="Gene3D" id="1.10.601.10">
    <property type="entry name" value="RNA Polymerase Primary Sigma Factor"/>
    <property type="match status" value="1"/>
</dbReference>
<sequence>MQKLADLNVNSLTDRCATYAMLRRCEEINDLNLEYIFSEEFTEPGIGEVILSPLPVDPGTRSECSIPPGTPPYLAELYRIPLLTPEQEFHLFRQMNFLKYRADMLRRSLSPEKPLISLIDRIEAKLRDANDVRNQIVRANLRLVVSIAKGLTDSSNRLDELISEGHPPLIRSAELFDFTRGLRFSTYATWAVRNCLHRYVPKSHRRRQRFALGMEAALETAPDQYDGKNRRERLLKRIDGDIESLLTSLTDREQYIVRSRYGLGDKPPQRYREIAEKIGLSTERVRQILNRTLLTMREHAGANGIDIE</sequence>
<dbReference type="OrthoDB" id="9780321at2"/>
<evidence type="ECO:0000313" key="8">
    <source>
        <dbReference type="Proteomes" id="UP000319976"/>
    </source>
</evidence>
<dbReference type="PANTHER" id="PTHR30603">
    <property type="entry name" value="RNA POLYMERASE SIGMA FACTOR RPO"/>
    <property type="match status" value="1"/>
</dbReference>
<proteinExistence type="predicted"/>
<dbReference type="InterPro" id="IPR036388">
    <property type="entry name" value="WH-like_DNA-bd_sf"/>
</dbReference>
<protein>
    <submittedName>
        <fullName evidence="7">RNA polymerase principal sigma factor HrdB</fullName>
    </submittedName>
</protein>
<dbReference type="Proteomes" id="UP000319976">
    <property type="component" value="Chromosome"/>
</dbReference>
<dbReference type="InterPro" id="IPR013325">
    <property type="entry name" value="RNA_pol_sigma_r2"/>
</dbReference>
<dbReference type="InterPro" id="IPR014284">
    <property type="entry name" value="RNA_pol_sigma-70_dom"/>
</dbReference>
<dbReference type="KEGG" id="chya:V22_11550"/>
<evidence type="ECO:0000256" key="1">
    <source>
        <dbReference type="ARBA" id="ARBA00023015"/>
    </source>
</evidence>
<dbReference type="NCBIfam" id="TIGR02937">
    <property type="entry name" value="sigma70-ECF"/>
    <property type="match status" value="1"/>
</dbReference>
<keyword evidence="8" id="KW-1185">Reference proteome</keyword>
<dbReference type="RefSeq" id="WP_145260644.1">
    <property type="nucleotide sequence ID" value="NZ_CP036316.1"/>
</dbReference>
<evidence type="ECO:0000259" key="5">
    <source>
        <dbReference type="Pfam" id="PF04542"/>
    </source>
</evidence>
<dbReference type="InterPro" id="IPR007627">
    <property type="entry name" value="RNA_pol_sigma70_r2"/>
</dbReference>
<dbReference type="InterPro" id="IPR007630">
    <property type="entry name" value="RNA_pol_sigma70_r4"/>
</dbReference>
<dbReference type="Pfam" id="PF04542">
    <property type="entry name" value="Sigma70_r2"/>
    <property type="match status" value="1"/>
</dbReference>
<name>A0A517T6C4_9PLAN</name>
<dbReference type="PANTHER" id="PTHR30603:SF60">
    <property type="entry name" value="RNA POLYMERASE SIGMA FACTOR RPOD"/>
    <property type="match status" value="1"/>
</dbReference>
<evidence type="ECO:0000256" key="3">
    <source>
        <dbReference type="ARBA" id="ARBA00023125"/>
    </source>
</evidence>
<keyword evidence="3" id="KW-0238">DNA-binding</keyword>
<reference evidence="7 8" key="1">
    <citation type="submission" date="2019-02" db="EMBL/GenBank/DDBJ databases">
        <title>Deep-cultivation of Planctomycetes and their phenomic and genomic characterization uncovers novel biology.</title>
        <authorList>
            <person name="Wiegand S."/>
            <person name="Jogler M."/>
            <person name="Boedeker C."/>
            <person name="Pinto D."/>
            <person name="Vollmers J."/>
            <person name="Rivas-Marin E."/>
            <person name="Kohn T."/>
            <person name="Peeters S.H."/>
            <person name="Heuer A."/>
            <person name="Rast P."/>
            <person name="Oberbeckmann S."/>
            <person name="Bunk B."/>
            <person name="Jeske O."/>
            <person name="Meyerdierks A."/>
            <person name="Storesund J.E."/>
            <person name="Kallscheuer N."/>
            <person name="Luecker S."/>
            <person name="Lage O.M."/>
            <person name="Pohl T."/>
            <person name="Merkel B.J."/>
            <person name="Hornburger P."/>
            <person name="Mueller R.-W."/>
            <person name="Bruemmer F."/>
            <person name="Labrenz M."/>
            <person name="Spormann A.M."/>
            <person name="Op den Camp H."/>
            <person name="Overmann J."/>
            <person name="Amann R."/>
            <person name="Jetten M.S.M."/>
            <person name="Mascher T."/>
            <person name="Medema M.H."/>
            <person name="Devos D.P."/>
            <person name="Kaster A.-K."/>
            <person name="Ovreas L."/>
            <person name="Rohde M."/>
            <person name="Galperin M.Y."/>
            <person name="Jogler C."/>
        </authorList>
    </citation>
    <scope>NUCLEOTIDE SEQUENCE [LARGE SCALE GENOMIC DNA]</scope>
    <source>
        <strain evidence="7 8">V22</strain>
    </source>
</reference>
<evidence type="ECO:0000259" key="6">
    <source>
        <dbReference type="Pfam" id="PF04545"/>
    </source>
</evidence>
<keyword evidence="2" id="KW-0731">Sigma factor</keyword>
<evidence type="ECO:0000256" key="2">
    <source>
        <dbReference type="ARBA" id="ARBA00023082"/>
    </source>
</evidence>
<dbReference type="GO" id="GO:0003677">
    <property type="term" value="F:DNA binding"/>
    <property type="evidence" value="ECO:0007669"/>
    <property type="project" value="UniProtKB-KW"/>
</dbReference>
<dbReference type="Gene3D" id="1.10.10.10">
    <property type="entry name" value="Winged helix-like DNA-binding domain superfamily/Winged helix DNA-binding domain"/>
    <property type="match status" value="1"/>
</dbReference>